<keyword evidence="9" id="KW-1015">Disulfide bond</keyword>
<feature type="transmembrane region" description="Helical" evidence="12">
    <location>
        <begin position="165"/>
        <end position="183"/>
    </location>
</feature>
<dbReference type="SUPFAM" id="SSF81321">
    <property type="entry name" value="Family A G protein-coupled receptor-like"/>
    <property type="match status" value="1"/>
</dbReference>
<reference evidence="14" key="2">
    <citation type="submission" date="2025-08" db="UniProtKB">
        <authorList>
            <consortium name="Ensembl"/>
        </authorList>
    </citation>
    <scope>IDENTIFICATION</scope>
    <source>
        <strain evidence="14">Thorbecke</strain>
    </source>
</reference>
<name>G1TUS3_RABIT</name>
<dbReference type="GeneID" id="100311088"/>
<evidence type="ECO:0000256" key="12">
    <source>
        <dbReference type="RuleBase" id="RU364061"/>
    </source>
</evidence>
<keyword evidence="6 12" id="KW-1133">Transmembrane helix</keyword>
<dbReference type="InterPro" id="IPR017452">
    <property type="entry name" value="GPCR_Rhodpsn_7TM"/>
</dbReference>
<dbReference type="GO" id="GO:0005886">
    <property type="term" value="C:plasma membrane"/>
    <property type="evidence" value="ECO:0007669"/>
    <property type="project" value="UniProtKB-SubCell"/>
</dbReference>
<evidence type="ECO:0000256" key="6">
    <source>
        <dbReference type="ARBA" id="ARBA00022989"/>
    </source>
</evidence>
<evidence type="ECO:0000256" key="2">
    <source>
        <dbReference type="ARBA" id="ARBA00010663"/>
    </source>
</evidence>
<dbReference type="EMBL" id="AAGW02056352">
    <property type="status" value="NOT_ANNOTATED_CDS"/>
    <property type="molecule type" value="Genomic_DNA"/>
</dbReference>
<feature type="transmembrane region" description="Helical" evidence="12">
    <location>
        <begin position="274"/>
        <end position="292"/>
    </location>
</feature>
<evidence type="ECO:0000256" key="1">
    <source>
        <dbReference type="ARBA" id="ARBA00004651"/>
    </source>
</evidence>
<feature type="transmembrane region" description="Helical" evidence="12">
    <location>
        <begin position="236"/>
        <end position="254"/>
    </location>
</feature>
<keyword evidence="3 12" id="KW-1003">Cell membrane</keyword>
<accession>G1TUS3</accession>
<feature type="transmembrane region" description="Helical" evidence="12">
    <location>
        <begin position="131"/>
        <end position="153"/>
    </location>
</feature>
<evidence type="ECO:0000256" key="10">
    <source>
        <dbReference type="ARBA" id="ARBA00023170"/>
    </source>
</evidence>
<keyword evidence="11 12" id="KW-0807">Transducer</keyword>
<dbReference type="CDD" id="cd13949">
    <property type="entry name" value="7tm_V1R_pheromone"/>
    <property type="match status" value="1"/>
</dbReference>
<feature type="transmembrane region" description="Helical" evidence="12">
    <location>
        <begin position="12"/>
        <end position="38"/>
    </location>
</feature>
<feature type="transmembrane region" description="Helical" evidence="12">
    <location>
        <begin position="90"/>
        <end position="111"/>
    </location>
</feature>
<evidence type="ECO:0000256" key="3">
    <source>
        <dbReference type="ARBA" id="ARBA00022475"/>
    </source>
</evidence>
<dbReference type="RefSeq" id="NP_001160780.1">
    <property type="nucleotide sequence ID" value="NM_001167308.1"/>
</dbReference>
<dbReference type="FunFam" id="1.20.1070.10:FF:000051">
    <property type="entry name" value="Vomeronasal type-1 receptor"/>
    <property type="match status" value="1"/>
</dbReference>
<dbReference type="PROSITE" id="PS50262">
    <property type="entry name" value="G_PROTEIN_RECEP_F1_2"/>
    <property type="match status" value="1"/>
</dbReference>
<evidence type="ECO:0000256" key="4">
    <source>
        <dbReference type="ARBA" id="ARBA00022507"/>
    </source>
</evidence>
<dbReference type="CTD" id="100311088"/>
<keyword evidence="4 12" id="KW-0589">Pheromone response</keyword>
<evidence type="ECO:0000256" key="5">
    <source>
        <dbReference type="ARBA" id="ARBA00022692"/>
    </source>
</evidence>
<dbReference type="OrthoDB" id="9606139at2759"/>
<dbReference type="AlphaFoldDB" id="G1TUS3"/>
<dbReference type="Ensembl" id="ENSOCUT00000030977.2">
    <property type="protein sequence ID" value="ENSOCUP00000020799.2"/>
    <property type="gene ID" value="ENSOCUG00000028079.2"/>
</dbReference>
<feature type="domain" description="G-protein coupled receptors family 1 profile" evidence="13">
    <location>
        <begin position="27"/>
        <end position="290"/>
    </location>
</feature>
<comment type="subcellular location">
    <subcellularLocation>
        <location evidence="1 12">Cell membrane</location>
        <topology evidence="1 12">Multi-pass membrane protein</topology>
    </subcellularLocation>
</comment>
<dbReference type="KEGG" id="ocu:100311088"/>
<proteinExistence type="inferred from homology"/>
<dbReference type="GeneTree" id="ENSGT01030000234553"/>
<comment type="similarity">
    <text evidence="2 12">Belongs to the G-protein coupled receptor 1 family.</text>
</comment>
<evidence type="ECO:0000259" key="13">
    <source>
        <dbReference type="PROSITE" id="PS50262"/>
    </source>
</evidence>
<evidence type="ECO:0000256" key="8">
    <source>
        <dbReference type="ARBA" id="ARBA00023136"/>
    </source>
</evidence>
<dbReference type="Proteomes" id="UP000001811">
    <property type="component" value="Chromosome 9"/>
</dbReference>
<gene>
    <name evidence="14" type="primary">ORYCUNV1R1621</name>
</gene>
<dbReference type="GO" id="GO:0019236">
    <property type="term" value="P:response to pheromone"/>
    <property type="evidence" value="ECO:0007669"/>
    <property type="project" value="UniProtKB-KW"/>
</dbReference>
<evidence type="ECO:0000256" key="9">
    <source>
        <dbReference type="ARBA" id="ARBA00023157"/>
    </source>
</evidence>
<dbReference type="HOGENOM" id="CLU_058641_0_0_1"/>
<evidence type="ECO:0000256" key="7">
    <source>
        <dbReference type="ARBA" id="ARBA00023040"/>
    </source>
</evidence>
<evidence type="ECO:0000313" key="14">
    <source>
        <dbReference type="Ensembl" id="ENSOCUP00000020799.2"/>
    </source>
</evidence>
<dbReference type="GO" id="GO:0007606">
    <property type="term" value="P:sensory perception of chemical stimulus"/>
    <property type="evidence" value="ECO:0007669"/>
    <property type="project" value="UniProtKB-ARBA"/>
</dbReference>
<organism evidence="14 15">
    <name type="scientific">Oryctolagus cuniculus</name>
    <name type="common">Rabbit</name>
    <dbReference type="NCBI Taxonomy" id="9986"/>
    <lineage>
        <taxon>Eukaryota</taxon>
        <taxon>Metazoa</taxon>
        <taxon>Chordata</taxon>
        <taxon>Craniata</taxon>
        <taxon>Vertebrata</taxon>
        <taxon>Euteleostomi</taxon>
        <taxon>Mammalia</taxon>
        <taxon>Eutheria</taxon>
        <taxon>Euarchontoglires</taxon>
        <taxon>Glires</taxon>
        <taxon>Lagomorpha</taxon>
        <taxon>Leporidae</taxon>
        <taxon>Oryctolagus</taxon>
    </lineage>
</organism>
<dbReference type="PANTHER" id="PTHR24062">
    <property type="entry name" value="VOMERONASAL TYPE-1 RECEPTOR"/>
    <property type="match status" value="1"/>
</dbReference>
<sequence>MNRNNKLSSVITIRYIFFSEVSVGMSANAFLLLFYLFQFFYKHRPKSTDLPIGLLAPVHLTMLLIMGFMATDMFVSRGFWDDITCKSFIYLYRLMRVLSLCTTCLLSVSQAITLSPRSSCLAKFKLYLAPHQQLCSLLSLWVFSMFFSAHYSYSAVYFSNVSSGSLLFLSESCTIVPMGYYVWQLFSILGIFRDASLLGLMAVSSGYMVTLLCRHKRRSQHLHSTSLSPRASPEQRATRTILLLMSVFVFMYLLECTVSSSRVMWNNDPVFRCVQVMVANGFATISPLLLISTEKRIIDFIKSIQGKKTRVKLFCVG</sequence>
<dbReference type="InParanoid" id="G1TUS3"/>
<dbReference type="PaxDb" id="9986-ENSOCUP00000020799"/>
<reference evidence="14 15" key="1">
    <citation type="journal article" date="2011" name="Nature">
        <title>A high-resolution map of human evolutionary constraint using 29 mammals.</title>
        <authorList>
            <person name="Lindblad-Toh K."/>
            <person name="Garber M."/>
            <person name="Zuk O."/>
            <person name="Lin M.F."/>
            <person name="Parker B.J."/>
            <person name="Washietl S."/>
            <person name="Kheradpour P."/>
            <person name="Ernst J."/>
            <person name="Jordan G."/>
            <person name="Mauceli E."/>
            <person name="Ward L.D."/>
            <person name="Lowe C.B."/>
            <person name="Holloway A.K."/>
            <person name="Clamp M."/>
            <person name="Gnerre S."/>
            <person name="Alfoldi J."/>
            <person name="Beal K."/>
            <person name="Chang J."/>
            <person name="Clawson H."/>
            <person name="Cuff J."/>
            <person name="Di Palma F."/>
            <person name="Fitzgerald S."/>
            <person name="Flicek P."/>
            <person name="Guttman M."/>
            <person name="Hubisz M.J."/>
            <person name="Jaffe D.B."/>
            <person name="Jungreis I."/>
            <person name="Kent W.J."/>
            <person name="Kostka D."/>
            <person name="Lara M."/>
            <person name="Martins A.L."/>
            <person name="Massingham T."/>
            <person name="Moltke I."/>
            <person name="Raney B.J."/>
            <person name="Rasmussen M.D."/>
            <person name="Robinson J."/>
            <person name="Stark A."/>
            <person name="Vilella A.J."/>
            <person name="Wen J."/>
            <person name="Xie X."/>
            <person name="Zody M.C."/>
            <person name="Baldwin J."/>
            <person name="Bloom T."/>
            <person name="Chin C.W."/>
            <person name="Heiman D."/>
            <person name="Nicol R."/>
            <person name="Nusbaum C."/>
            <person name="Young S."/>
            <person name="Wilkinson J."/>
            <person name="Worley K.C."/>
            <person name="Kovar C.L."/>
            <person name="Muzny D.M."/>
            <person name="Gibbs R.A."/>
            <person name="Cree A."/>
            <person name="Dihn H.H."/>
            <person name="Fowler G."/>
            <person name="Jhangiani S."/>
            <person name="Joshi V."/>
            <person name="Lee S."/>
            <person name="Lewis L.R."/>
            <person name="Nazareth L.V."/>
            <person name="Okwuonu G."/>
            <person name="Santibanez J."/>
            <person name="Warren W.C."/>
            <person name="Mardis E.R."/>
            <person name="Weinstock G.M."/>
            <person name="Wilson R.K."/>
            <person name="Delehaunty K."/>
            <person name="Dooling D."/>
            <person name="Fronik C."/>
            <person name="Fulton L."/>
            <person name="Fulton B."/>
            <person name="Graves T."/>
            <person name="Minx P."/>
            <person name="Sodergren E."/>
            <person name="Birney E."/>
            <person name="Margulies E.H."/>
            <person name="Herrero J."/>
            <person name="Green E.D."/>
            <person name="Haussler D."/>
            <person name="Siepel A."/>
            <person name="Goldman N."/>
            <person name="Pollard K.S."/>
            <person name="Pedersen J.S."/>
            <person name="Lander E.S."/>
            <person name="Kellis M."/>
        </authorList>
    </citation>
    <scope>NUCLEOTIDE SEQUENCE [LARGE SCALE GENOMIC DNA]</scope>
    <source>
        <strain evidence="14 15">Thorbecke inbred</strain>
    </source>
</reference>
<feature type="transmembrane region" description="Helical" evidence="12">
    <location>
        <begin position="195"/>
        <end position="215"/>
    </location>
</feature>
<evidence type="ECO:0000256" key="11">
    <source>
        <dbReference type="ARBA" id="ARBA00023224"/>
    </source>
</evidence>
<dbReference type="Pfam" id="PF03402">
    <property type="entry name" value="V1R"/>
    <property type="match status" value="1"/>
</dbReference>
<keyword evidence="5 12" id="KW-0812">Transmembrane</keyword>
<keyword evidence="8 12" id="KW-0472">Membrane</keyword>
<keyword evidence="7 12" id="KW-0297">G-protein coupled receptor</keyword>
<dbReference type="Gene3D" id="1.20.1070.10">
    <property type="entry name" value="Rhodopsin 7-helix transmembrane proteins"/>
    <property type="match status" value="1"/>
</dbReference>
<dbReference type="eggNOG" id="ENOG502SNRJ">
    <property type="taxonomic scope" value="Eukaryota"/>
</dbReference>
<keyword evidence="10 12" id="KW-0675">Receptor</keyword>
<dbReference type="InterPro" id="IPR004072">
    <property type="entry name" value="Vmron_rcpt_1"/>
</dbReference>
<evidence type="ECO:0000313" key="15">
    <source>
        <dbReference type="Proteomes" id="UP000001811"/>
    </source>
</evidence>
<protein>
    <recommendedName>
        <fullName evidence="12">Vomeronasal type-1 receptor</fullName>
    </recommendedName>
</protein>
<dbReference type="PRINTS" id="PR01534">
    <property type="entry name" value="VOMERONASL1R"/>
</dbReference>
<dbReference type="GO" id="GO:0016503">
    <property type="term" value="F:pheromone receptor activity"/>
    <property type="evidence" value="ECO:0007669"/>
    <property type="project" value="InterPro"/>
</dbReference>
<reference evidence="14" key="3">
    <citation type="submission" date="2025-09" db="UniProtKB">
        <authorList>
            <consortium name="Ensembl"/>
        </authorList>
    </citation>
    <scope>IDENTIFICATION</scope>
    <source>
        <strain evidence="14">Thorbecke</strain>
    </source>
</reference>
<keyword evidence="15" id="KW-1185">Reference proteome</keyword>
<feature type="transmembrane region" description="Helical" evidence="12">
    <location>
        <begin position="50"/>
        <end position="70"/>
    </location>
</feature>